<dbReference type="GO" id="GO:0016740">
    <property type="term" value="F:transferase activity"/>
    <property type="evidence" value="ECO:0007669"/>
    <property type="project" value="UniProtKB-KW"/>
</dbReference>
<dbReference type="EMBL" id="CDGG01000001">
    <property type="protein sequence ID" value="CEI82154.1"/>
    <property type="molecule type" value="Genomic_DNA"/>
</dbReference>
<dbReference type="PROSITE" id="PS51095">
    <property type="entry name" value="PTS_EIIA_TYPE_3"/>
    <property type="match status" value="1"/>
</dbReference>
<dbReference type="InterPro" id="IPR036542">
    <property type="entry name" value="PTS_IIA_lac/cel_sf"/>
</dbReference>
<evidence type="ECO:0000256" key="5">
    <source>
        <dbReference type="PROSITE-ProRule" id="PRU00418"/>
    </source>
</evidence>
<proteinExistence type="predicted"/>
<keyword evidence="1" id="KW-0813">Transport</keyword>
<dbReference type="SUPFAM" id="SSF46973">
    <property type="entry name" value="Enzyme IIa from lactose specific PTS, IIa-lac"/>
    <property type="match status" value="1"/>
</dbReference>
<accession>A0A0A1MR17</accession>
<dbReference type="GO" id="GO:0009401">
    <property type="term" value="P:phosphoenolpyruvate-dependent sugar phosphotransferase system"/>
    <property type="evidence" value="ECO:0007669"/>
    <property type="project" value="UniProtKB-KW"/>
</dbReference>
<keyword evidence="7" id="KW-1185">Reference proteome</keyword>
<reference evidence="6 7" key="1">
    <citation type="submission" date="2014-11" db="EMBL/GenBank/DDBJ databases">
        <authorList>
            <person name="Urmite Genomes Urmite Genomes"/>
        </authorList>
    </citation>
    <scope>NUCLEOTIDE SEQUENCE [LARGE SCALE GENOMIC DNA]</scope>
    <source>
        <strain evidence="6 7">Oc5</strain>
    </source>
</reference>
<dbReference type="RefSeq" id="WP_042531773.1">
    <property type="nucleotide sequence ID" value="NZ_CDGG01000001.1"/>
</dbReference>
<feature type="modified residue" description="Phosphohistidine; by HPr" evidence="5">
    <location>
        <position position="76"/>
    </location>
</feature>
<evidence type="ECO:0000256" key="2">
    <source>
        <dbReference type="ARBA" id="ARBA00022597"/>
    </source>
</evidence>
<protein>
    <submittedName>
        <fullName evidence="6">N,N'-diacetylchitobiose-specific phosphotransferase enzyme IIA component</fullName>
    </submittedName>
</protein>
<keyword evidence="3 6" id="KW-0808">Transferase</keyword>
<dbReference type="Pfam" id="PF02255">
    <property type="entry name" value="PTS_IIA"/>
    <property type="match status" value="1"/>
</dbReference>
<sequence>MAIDAEVFMPLITEASQAKTLAYQALGLAKKQDVHGYEAGIADAKKHLIAAHKKQTELLQLNSREQQTDINIYLIHAMDHVTNAQMICDMAQELAELHLKNKL</sequence>
<dbReference type="AlphaFoldDB" id="A0A0A1MR17"/>
<gene>
    <name evidence="6" type="primary">chbA</name>
    <name evidence="6" type="ORF">BN997_02012</name>
</gene>
<evidence type="ECO:0000313" key="7">
    <source>
        <dbReference type="Proteomes" id="UP000040453"/>
    </source>
</evidence>
<organism evidence="6 7">
    <name type="scientific">Oceanobacillus oncorhynchi</name>
    <dbReference type="NCBI Taxonomy" id="545501"/>
    <lineage>
        <taxon>Bacteria</taxon>
        <taxon>Bacillati</taxon>
        <taxon>Bacillota</taxon>
        <taxon>Bacilli</taxon>
        <taxon>Bacillales</taxon>
        <taxon>Bacillaceae</taxon>
        <taxon>Oceanobacillus</taxon>
    </lineage>
</organism>
<dbReference type="PANTHER" id="PTHR34382:SF7">
    <property type="entry name" value="PTS SYSTEM N,N'-DIACETYLCHITOBIOSE-SPECIFIC EIIA COMPONENT"/>
    <property type="match status" value="1"/>
</dbReference>
<dbReference type="PANTHER" id="PTHR34382">
    <property type="entry name" value="PTS SYSTEM N,N'-DIACETYLCHITOBIOSE-SPECIFIC EIIA COMPONENT"/>
    <property type="match status" value="1"/>
</dbReference>
<evidence type="ECO:0000256" key="4">
    <source>
        <dbReference type="ARBA" id="ARBA00022683"/>
    </source>
</evidence>
<dbReference type="Proteomes" id="UP000040453">
    <property type="component" value="Unassembled WGS sequence"/>
</dbReference>
<keyword evidence="4" id="KW-0598">Phosphotransferase system</keyword>
<name>A0A0A1MR17_9BACI</name>
<keyword evidence="2" id="KW-0762">Sugar transport</keyword>
<dbReference type="InterPro" id="IPR003188">
    <property type="entry name" value="PTS_IIA_lac/cel"/>
</dbReference>
<dbReference type="STRING" id="545501.BN997_02012"/>
<evidence type="ECO:0000256" key="3">
    <source>
        <dbReference type="ARBA" id="ARBA00022679"/>
    </source>
</evidence>
<dbReference type="Gene3D" id="1.20.58.80">
    <property type="entry name" value="Phosphotransferase system, lactose/cellobiose-type IIA subunit"/>
    <property type="match status" value="1"/>
</dbReference>
<evidence type="ECO:0000313" key="6">
    <source>
        <dbReference type="EMBL" id="CEI82154.1"/>
    </source>
</evidence>
<evidence type="ECO:0000256" key="1">
    <source>
        <dbReference type="ARBA" id="ARBA00022448"/>
    </source>
</evidence>
<dbReference type="OrthoDB" id="350602at2"/>